<sequence length="692" mass="76193">MIEIPEEIRRRAEALRKELSYHGHRYHTLDDPEIPDAEYDALFRELQELEEAHPGLATPDSPTQRVGSKPRAEFEEVRHEVPMLSLGNAFDGAQIYEFDRRVRTGLGLGEGDDEVAYAAEPKIDGLAVSLRYEDGILAQAATRGDGSRGEDITHNIRTIRAAPQRLLGEGFPQVLEVRGEVYMEATGFERLNARQRERGEKLFANPRNAAAGSLRQLNPNITASRPLTMFCYGVGLVEGGDLPDRHDRVLQAFSRWGLRVTVDTGEFALVYGAAGCLDHYQRMMERRARLGYDIDGVVYKVNSLRWQDKLGRVARAPRWAIAHKFPAEEAITRIFAIEVQVGRTGAVTPVARLEPVRVGGATVTNATLHNQDEVMRKDVRVGDTVVVRRAGDVIPEVARVLQRHRLPDARPFEIPTHCPECHSPIARAESEAVARCSGALICPPQRKQAIRHFASRRAMDIDGLGEELVEQLVDTGLVASVVDLYGLESDRVEKLERMGKISARNLLAALEKSKSTTLARFLFALGIREVGEATAHALATHFGSLEKLQSATSDQLREIPDVGPVVAGQVSVFFSQSRNREIVAALRTPPIGIHWEEADIPQDGASPANTGDVSEMPLLEQTFVISGALSTMSREEASDRLRALGAKVSNSISGKTNHLVVGENPGSKLAKAEKLKVALMTEAKFLELLQGD</sequence>
<dbReference type="SUPFAM" id="SSF56091">
    <property type="entry name" value="DNA ligase/mRNA capping enzyme, catalytic domain"/>
    <property type="match status" value="1"/>
</dbReference>
<feature type="binding site" evidence="14">
    <location>
        <begin position="36"/>
        <end position="40"/>
    </location>
    <ligand>
        <name>NAD(+)</name>
        <dbReference type="ChEBI" id="CHEBI:57540"/>
    </ligand>
</feature>
<dbReference type="GO" id="GO:0003677">
    <property type="term" value="F:DNA binding"/>
    <property type="evidence" value="ECO:0007669"/>
    <property type="project" value="InterPro"/>
</dbReference>
<dbReference type="Gene3D" id="6.20.10.30">
    <property type="match status" value="1"/>
</dbReference>
<dbReference type="FunFam" id="1.10.150.20:FF:000006">
    <property type="entry name" value="DNA ligase"/>
    <property type="match status" value="1"/>
</dbReference>
<dbReference type="InterPro" id="IPR033136">
    <property type="entry name" value="DNA_ligase_CS"/>
</dbReference>
<gene>
    <name evidence="14" type="primary">ligA</name>
    <name evidence="17" type="ORF">BECKLPF1236A_GA0070988_101628</name>
    <name evidence="18" type="ORF">BECKLPF1236C_GA0070990_101552</name>
</gene>
<dbReference type="InterPro" id="IPR001679">
    <property type="entry name" value="DNA_ligase"/>
</dbReference>
<evidence type="ECO:0000256" key="4">
    <source>
        <dbReference type="ARBA" id="ARBA00022598"/>
    </source>
</evidence>
<evidence type="ECO:0000256" key="15">
    <source>
        <dbReference type="RuleBase" id="RU000618"/>
    </source>
</evidence>
<dbReference type="FunFam" id="1.10.150.20:FF:000007">
    <property type="entry name" value="DNA ligase"/>
    <property type="match status" value="1"/>
</dbReference>
<dbReference type="PIRSF" id="PIRSF001604">
    <property type="entry name" value="LigA"/>
    <property type="match status" value="1"/>
</dbReference>
<dbReference type="Pfam" id="PF01653">
    <property type="entry name" value="DNA_ligase_aden"/>
    <property type="match status" value="1"/>
</dbReference>
<feature type="binding site" evidence="14">
    <location>
        <position position="120"/>
    </location>
    <ligand>
        <name>NAD(+)</name>
        <dbReference type="ChEBI" id="CHEBI:57540"/>
    </ligand>
</feature>
<dbReference type="GO" id="GO:0003911">
    <property type="term" value="F:DNA ligase (NAD+) activity"/>
    <property type="evidence" value="ECO:0007669"/>
    <property type="project" value="UniProtKB-UniRule"/>
</dbReference>
<dbReference type="InterPro" id="IPR001357">
    <property type="entry name" value="BRCT_dom"/>
</dbReference>
<keyword evidence="14" id="KW-0464">Manganese</keyword>
<keyword evidence="11 14" id="KW-0234">DNA repair</keyword>
<feature type="binding site" evidence="14">
    <location>
        <position position="180"/>
    </location>
    <ligand>
        <name>NAD(+)</name>
        <dbReference type="ChEBI" id="CHEBI:57540"/>
    </ligand>
</feature>
<feature type="binding site" evidence="14">
    <location>
        <position position="421"/>
    </location>
    <ligand>
        <name>Zn(2+)</name>
        <dbReference type="ChEBI" id="CHEBI:29105"/>
    </ligand>
</feature>
<dbReference type="SUPFAM" id="SSF47781">
    <property type="entry name" value="RuvA domain 2-like"/>
    <property type="match status" value="1"/>
</dbReference>
<dbReference type="InterPro" id="IPR041663">
    <property type="entry name" value="DisA/LigA_HHH"/>
</dbReference>
<dbReference type="InterPro" id="IPR010994">
    <property type="entry name" value="RuvA_2-like"/>
</dbReference>
<evidence type="ECO:0000256" key="11">
    <source>
        <dbReference type="ARBA" id="ARBA00023204"/>
    </source>
</evidence>
<dbReference type="PROSITE" id="PS50172">
    <property type="entry name" value="BRCT"/>
    <property type="match status" value="1"/>
</dbReference>
<keyword evidence="6 14" id="KW-0479">Metal-binding</keyword>
<dbReference type="EC" id="6.5.1.2" evidence="2 14"/>
<keyword evidence="4 14" id="KW-0436">Ligase</keyword>
<keyword evidence="10 14" id="KW-0520">NAD</keyword>
<evidence type="ECO:0000259" key="16">
    <source>
        <dbReference type="PROSITE" id="PS50172"/>
    </source>
</evidence>
<dbReference type="Pfam" id="PF03119">
    <property type="entry name" value="DNA_ligase_ZBD"/>
    <property type="match status" value="1"/>
</dbReference>
<comment type="function">
    <text evidence="1 14">DNA ligase that catalyzes the formation of phosphodiester linkages between 5'-phosphoryl and 3'-hydroxyl groups in double-stranded DNA using NAD as a coenzyme and as the energy source for the reaction. It is essential for DNA replication and repair of damaged DNA.</text>
</comment>
<dbReference type="InterPro" id="IPR004149">
    <property type="entry name" value="Znf_DNAligase_C4"/>
</dbReference>
<feature type="domain" description="BRCT" evidence="16">
    <location>
        <begin position="613"/>
        <end position="692"/>
    </location>
</feature>
<dbReference type="EMBL" id="CAADFM010000162">
    <property type="protein sequence ID" value="VFK17126.1"/>
    <property type="molecule type" value="Genomic_DNA"/>
</dbReference>
<feature type="binding site" evidence="14">
    <location>
        <position position="418"/>
    </location>
    <ligand>
        <name>Zn(2+)</name>
        <dbReference type="ChEBI" id="CHEBI:29105"/>
    </ligand>
</feature>
<dbReference type="PANTHER" id="PTHR23389">
    <property type="entry name" value="CHROMOSOME TRANSMISSION FIDELITY FACTOR 18"/>
    <property type="match status" value="1"/>
</dbReference>
<comment type="similarity">
    <text evidence="13 14">Belongs to the NAD-dependent DNA ligase family. LigA subfamily.</text>
</comment>
<dbReference type="EMBL" id="CAADFP010000155">
    <property type="protein sequence ID" value="VFK32016.1"/>
    <property type="molecule type" value="Genomic_DNA"/>
</dbReference>
<evidence type="ECO:0000256" key="14">
    <source>
        <dbReference type="HAMAP-Rule" id="MF_01588"/>
    </source>
</evidence>
<dbReference type="Gene3D" id="1.10.287.610">
    <property type="entry name" value="Helix hairpin bin"/>
    <property type="match status" value="1"/>
</dbReference>
<feature type="binding site" evidence="14">
    <location>
        <position position="300"/>
    </location>
    <ligand>
        <name>NAD(+)</name>
        <dbReference type="ChEBI" id="CHEBI:57540"/>
    </ligand>
</feature>
<dbReference type="Pfam" id="PF12826">
    <property type="entry name" value="HHH_2"/>
    <property type="match status" value="1"/>
</dbReference>
<dbReference type="InterPro" id="IPR012340">
    <property type="entry name" value="NA-bd_OB-fold"/>
</dbReference>
<keyword evidence="8 14" id="KW-0862">Zinc</keyword>
<dbReference type="NCBIfam" id="NF005932">
    <property type="entry name" value="PRK07956.1"/>
    <property type="match status" value="1"/>
</dbReference>
<reference evidence="17" key="1">
    <citation type="submission" date="2019-02" db="EMBL/GenBank/DDBJ databases">
        <authorList>
            <person name="Gruber-Vodicka R. H."/>
            <person name="Seah K. B. B."/>
        </authorList>
    </citation>
    <scope>NUCLEOTIDE SEQUENCE</scope>
    <source>
        <strain evidence="17">BECK_S312</strain>
        <strain evidence="18">BECK_S426</strain>
    </source>
</reference>
<proteinExistence type="inferred from homology"/>
<comment type="cofactor">
    <cofactor evidence="14">
        <name>Mg(2+)</name>
        <dbReference type="ChEBI" id="CHEBI:18420"/>
    </cofactor>
    <cofactor evidence="14">
        <name>Mn(2+)</name>
        <dbReference type="ChEBI" id="CHEBI:29035"/>
    </cofactor>
</comment>
<evidence type="ECO:0000256" key="8">
    <source>
        <dbReference type="ARBA" id="ARBA00022833"/>
    </source>
</evidence>
<dbReference type="HAMAP" id="MF_01588">
    <property type="entry name" value="DNA_ligase_A"/>
    <property type="match status" value="1"/>
</dbReference>
<dbReference type="CDD" id="cd00114">
    <property type="entry name" value="LIGANc"/>
    <property type="match status" value="1"/>
</dbReference>
<dbReference type="SUPFAM" id="SSF50249">
    <property type="entry name" value="Nucleic acid-binding proteins"/>
    <property type="match status" value="1"/>
</dbReference>
<dbReference type="SUPFAM" id="SSF52113">
    <property type="entry name" value="BRCT domain"/>
    <property type="match status" value="1"/>
</dbReference>
<evidence type="ECO:0000256" key="2">
    <source>
        <dbReference type="ARBA" id="ARBA00012722"/>
    </source>
</evidence>
<dbReference type="InterPro" id="IPR004150">
    <property type="entry name" value="NAD_DNA_ligase_OB"/>
</dbReference>
<dbReference type="PANTHER" id="PTHR23389:SF9">
    <property type="entry name" value="DNA LIGASE"/>
    <property type="match status" value="1"/>
</dbReference>
<dbReference type="PROSITE" id="PS01055">
    <property type="entry name" value="DNA_LIGASE_N1"/>
    <property type="match status" value="1"/>
</dbReference>
<evidence type="ECO:0000256" key="7">
    <source>
        <dbReference type="ARBA" id="ARBA00022763"/>
    </source>
</evidence>
<accession>A0A450WJB5</accession>
<evidence type="ECO:0000256" key="12">
    <source>
        <dbReference type="ARBA" id="ARBA00034005"/>
    </source>
</evidence>
<protein>
    <recommendedName>
        <fullName evidence="3 14">DNA ligase</fullName>
        <ecNumber evidence="2 14">6.5.1.2</ecNumber>
    </recommendedName>
    <alternativeName>
        <fullName evidence="14">Polydeoxyribonucleotide synthase [NAD(+)]</fullName>
    </alternativeName>
</protein>
<dbReference type="CDD" id="cd17748">
    <property type="entry name" value="BRCT_DNA_ligase_like"/>
    <property type="match status" value="1"/>
</dbReference>
<dbReference type="FunFam" id="2.40.50.140:FF:000012">
    <property type="entry name" value="DNA ligase"/>
    <property type="match status" value="1"/>
</dbReference>
<dbReference type="Gene3D" id="2.40.50.140">
    <property type="entry name" value="Nucleic acid-binding proteins"/>
    <property type="match status" value="1"/>
</dbReference>
<dbReference type="AlphaFoldDB" id="A0A450WJB5"/>
<dbReference type="NCBIfam" id="TIGR00575">
    <property type="entry name" value="dnlj"/>
    <property type="match status" value="1"/>
</dbReference>
<dbReference type="GO" id="GO:0046872">
    <property type="term" value="F:metal ion binding"/>
    <property type="evidence" value="ECO:0007669"/>
    <property type="project" value="UniProtKB-KW"/>
</dbReference>
<dbReference type="SMART" id="SM00292">
    <property type="entry name" value="BRCT"/>
    <property type="match status" value="1"/>
</dbReference>
<dbReference type="Gene3D" id="3.30.470.30">
    <property type="entry name" value="DNA ligase/mRNA capping enzyme"/>
    <property type="match status" value="1"/>
</dbReference>
<evidence type="ECO:0000256" key="13">
    <source>
        <dbReference type="ARBA" id="ARBA00060881"/>
    </source>
</evidence>
<comment type="catalytic activity">
    <reaction evidence="12 14 15">
        <text>NAD(+) + (deoxyribonucleotide)n-3'-hydroxyl + 5'-phospho-(deoxyribonucleotide)m = (deoxyribonucleotide)n+m + AMP + beta-nicotinamide D-nucleotide.</text>
        <dbReference type="EC" id="6.5.1.2"/>
    </reaction>
</comment>
<evidence type="ECO:0000256" key="9">
    <source>
        <dbReference type="ARBA" id="ARBA00022842"/>
    </source>
</evidence>
<dbReference type="FunFam" id="3.30.470.30:FF:000001">
    <property type="entry name" value="DNA ligase"/>
    <property type="match status" value="1"/>
</dbReference>
<dbReference type="PROSITE" id="PS01056">
    <property type="entry name" value="DNA_LIGASE_N2"/>
    <property type="match status" value="1"/>
</dbReference>
<dbReference type="GO" id="GO:0006260">
    <property type="term" value="P:DNA replication"/>
    <property type="evidence" value="ECO:0007669"/>
    <property type="project" value="UniProtKB-KW"/>
</dbReference>
<dbReference type="GO" id="GO:0005829">
    <property type="term" value="C:cytosol"/>
    <property type="evidence" value="ECO:0007669"/>
    <property type="project" value="TreeGrafter"/>
</dbReference>
<evidence type="ECO:0000313" key="18">
    <source>
        <dbReference type="EMBL" id="VFK32016.1"/>
    </source>
</evidence>
<keyword evidence="7 14" id="KW-0227">DNA damage</keyword>
<dbReference type="SMART" id="SM00532">
    <property type="entry name" value="LIGANc"/>
    <property type="match status" value="1"/>
</dbReference>
<dbReference type="Gene3D" id="3.40.50.10190">
    <property type="entry name" value="BRCT domain"/>
    <property type="match status" value="1"/>
</dbReference>
<dbReference type="Pfam" id="PF14520">
    <property type="entry name" value="HHH_5"/>
    <property type="match status" value="1"/>
</dbReference>
<comment type="caution">
    <text evidence="14">Lacks conserved residue(s) required for the propagation of feature annotation.</text>
</comment>
<name>A0A450WJB5_9GAMM</name>
<dbReference type="Pfam" id="PF00533">
    <property type="entry name" value="BRCT"/>
    <property type="match status" value="1"/>
</dbReference>
<keyword evidence="5 14" id="KW-0235">DNA replication</keyword>
<dbReference type="Gene3D" id="1.10.150.20">
    <property type="entry name" value="5' to 3' exonuclease, C-terminal subdomain"/>
    <property type="match status" value="2"/>
</dbReference>
<dbReference type="InterPro" id="IPR013839">
    <property type="entry name" value="DNAligase_adenylation"/>
</dbReference>
<feature type="binding site" evidence="14">
    <location>
        <position position="143"/>
    </location>
    <ligand>
        <name>NAD(+)</name>
        <dbReference type="ChEBI" id="CHEBI:57540"/>
    </ligand>
</feature>
<dbReference type="FunFam" id="1.10.287.610:FF:000002">
    <property type="entry name" value="DNA ligase"/>
    <property type="match status" value="1"/>
</dbReference>
<evidence type="ECO:0000256" key="6">
    <source>
        <dbReference type="ARBA" id="ARBA00022723"/>
    </source>
</evidence>
<feature type="binding site" evidence="14">
    <location>
        <position position="324"/>
    </location>
    <ligand>
        <name>NAD(+)</name>
        <dbReference type="ChEBI" id="CHEBI:57540"/>
    </ligand>
</feature>
<keyword evidence="9 14" id="KW-0460">Magnesium</keyword>
<feature type="active site" description="N6-AMP-lysine intermediate" evidence="14">
    <location>
        <position position="122"/>
    </location>
</feature>
<evidence type="ECO:0000256" key="3">
    <source>
        <dbReference type="ARBA" id="ARBA00013308"/>
    </source>
</evidence>
<dbReference type="GO" id="GO:0006281">
    <property type="term" value="P:DNA repair"/>
    <property type="evidence" value="ECO:0007669"/>
    <property type="project" value="UniProtKB-KW"/>
</dbReference>
<dbReference type="Pfam" id="PF03120">
    <property type="entry name" value="OB_DNA_ligase"/>
    <property type="match status" value="1"/>
</dbReference>
<organism evidence="17">
    <name type="scientific">Candidatus Kentrum sp. LPFa</name>
    <dbReference type="NCBI Taxonomy" id="2126335"/>
    <lineage>
        <taxon>Bacteria</taxon>
        <taxon>Pseudomonadati</taxon>
        <taxon>Pseudomonadota</taxon>
        <taxon>Gammaproteobacteria</taxon>
        <taxon>Candidatus Kentrum</taxon>
    </lineage>
</organism>
<dbReference type="InterPro" id="IPR018239">
    <property type="entry name" value="DNA_ligase_AS"/>
</dbReference>
<evidence type="ECO:0000256" key="1">
    <source>
        <dbReference type="ARBA" id="ARBA00004067"/>
    </source>
</evidence>
<dbReference type="InterPro" id="IPR036420">
    <property type="entry name" value="BRCT_dom_sf"/>
</dbReference>
<evidence type="ECO:0000313" key="17">
    <source>
        <dbReference type="EMBL" id="VFK17126.1"/>
    </source>
</evidence>
<evidence type="ECO:0000256" key="10">
    <source>
        <dbReference type="ARBA" id="ARBA00023027"/>
    </source>
</evidence>
<dbReference type="InterPro" id="IPR013840">
    <property type="entry name" value="DNAligase_N"/>
</dbReference>
<feature type="binding site" evidence="14">
    <location>
        <begin position="85"/>
        <end position="86"/>
    </location>
    <ligand>
        <name>NAD(+)</name>
        <dbReference type="ChEBI" id="CHEBI:57540"/>
    </ligand>
</feature>
<evidence type="ECO:0000256" key="5">
    <source>
        <dbReference type="ARBA" id="ARBA00022705"/>
    </source>
</evidence>
<dbReference type="SMART" id="SM00278">
    <property type="entry name" value="HhH1"/>
    <property type="match status" value="4"/>
</dbReference>
<dbReference type="InterPro" id="IPR003583">
    <property type="entry name" value="Hlx-hairpin-Hlx_DNA-bd_motif"/>
</dbReference>
<feature type="binding site" evidence="14">
    <location>
        <position position="442"/>
    </location>
    <ligand>
        <name>Zn(2+)</name>
        <dbReference type="ChEBI" id="CHEBI:29105"/>
    </ligand>
</feature>